<proteinExistence type="predicted"/>
<evidence type="ECO:0000313" key="3">
    <source>
        <dbReference type="EMBL" id="MCL7037626.1"/>
    </source>
</evidence>
<dbReference type="EMBL" id="JAJJMA010181341">
    <property type="protein sequence ID" value="MCL7037626.1"/>
    <property type="molecule type" value="Genomic_DNA"/>
</dbReference>
<dbReference type="CDD" id="cd22687">
    <property type="entry name" value="FHA_MCRS1"/>
    <property type="match status" value="1"/>
</dbReference>
<dbReference type="AlphaFoldDB" id="A0AA41VAJ5"/>
<reference evidence="3" key="1">
    <citation type="submission" date="2022-03" db="EMBL/GenBank/DDBJ databases">
        <title>A functionally conserved STORR gene fusion in Papaver species that diverged 16.8 million years ago.</title>
        <authorList>
            <person name="Catania T."/>
        </authorList>
    </citation>
    <scope>NUCLEOTIDE SEQUENCE</scope>
    <source>
        <strain evidence="3">S-191538</strain>
    </source>
</reference>
<dbReference type="InterPro" id="IPR037912">
    <property type="entry name" value="MCRS1"/>
</dbReference>
<evidence type="ECO:0000313" key="4">
    <source>
        <dbReference type="Proteomes" id="UP001177140"/>
    </source>
</evidence>
<dbReference type="SMART" id="SM00240">
    <property type="entry name" value="FHA"/>
    <property type="match status" value="1"/>
</dbReference>
<feature type="region of interest" description="Disordered" evidence="1">
    <location>
        <begin position="615"/>
        <end position="639"/>
    </location>
</feature>
<protein>
    <recommendedName>
        <fullName evidence="2">FHA domain-containing protein</fullName>
    </recommendedName>
</protein>
<dbReference type="GO" id="GO:0031011">
    <property type="term" value="C:Ino80 complex"/>
    <property type="evidence" value="ECO:0007669"/>
    <property type="project" value="InterPro"/>
</dbReference>
<name>A0AA41VAJ5_PAPNU</name>
<accession>A0AA41VAJ5</accession>
<dbReference type="PROSITE" id="PS50006">
    <property type="entry name" value="FHA_DOMAIN"/>
    <property type="match status" value="1"/>
</dbReference>
<evidence type="ECO:0000256" key="1">
    <source>
        <dbReference type="SAM" id="MobiDB-lite"/>
    </source>
</evidence>
<keyword evidence="4" id="KW-1185">Reference proteome</keyword>
<organism evidence="3 4">
    <name type="scientific">Papaver nudicaule</name>
    <name type="common">Iceland poppy</name>
    <dbReference type="NCBI Taxonomy" id="74823"/>
    <lineage>
        <taxon>Eukaryota</taxon>
        <taxon>Viridiplantae</taxon>
        <taxon>Streptophyta</taxon>
        <taxon>Embryophyta</taxon>
        <taxon>Tracheophyta</taxon>
        <taxon>Spermatophyta</taxon>
        <taxon>Magnoliopsida</taxon>
        <taxon>Ranunculales</taxon>
        <taxon>Papaveraceae</taxon>
        <taxon>Papaveroideae</taxon>
        <taxon>Papaver</taxon>
    </lineage>
</organism>
<gene>
    <name evidence="3" type="ORF">MKW94_009509</name>
</gene>
<dbReference type="GO" id="GO:0071339">
    <property type="term" value="C:MLL1 complex"/>
    <property type="evidence" value="ECO:0007669"/>
    <property type="project" value="InterPro"/>
</dbReference>
<dbReference type="PANTHER" id="PTHR13233:SF0">
    <property type="entry name" value="MICROSPHERULE PROTEIN 1"/>
    <property type="match status" value="1"/>
</dbReference>
<evidence type="ECO:0000259" key="2">
    <source>
        <dbReference type="PROSITE" id="PS50006"/>
    </source>
</evidence>
<feature type="compositionally biased region" description="Polar residues" evidence="1">
    <location>
        <begin position="628"/>
        <end position="639"/>
    </location>
</feature>
<feature type="region of interest" description="Disordered" evidence="1">
    <location>
        <begin position="531"/>
        <end position="579"/>
    </location>
</feature>
<dbReference type="InterPro" id="IPR008984">
    <property type="entry name" value="SMAD_FHA_dom_sf"/>
</dbReference>
<dbReference type="Pfam" id="PF00498">
    <property type="entry name" value="FHA"/>
    <property type="match status" value="1"/>
</dbReference>
<dbReference type="GO" id="GO:0002151">
    <property type="term" value="F:G-quadruplex RNA binding"/>
    <property type="evidence" value="ECO:0007669"/>
    <property type="project" value="InterPro"/>
</dbReference>
<comment type="caution">
    <text evidence="3">The sequence shown here is derived from an EMBL/GenBank/DDBJ whole genome shotgun (WGS) entry which is preliminary data.</text>
</comment>
<dbReference type="SUPFAM" id="SSF49879">
    <property type="entry name" value="SMAD/FHA domain"/>
    <property type="match status" value="1"/>
</dbReference>
<dbReference type="Pfam" id="PF13325">
    <property type="entry name" value="MCRS_N"/>
    <property type="match status" value="1"/>
</dbReference>
<dbReference type="InterPro" id="IPR025999">
    <property type="entry name" value="MCRS_N"/>
</dbReference>
<dbReference type="GO" id="GO:0045944">
    <property type="term" value="P:positive regulation of transcription by RNA polymerase II"/>
    <property type="evidence" value="ECO:0007669"/>
    <property type="project" value="TreeGrafter"/>
</dbReference>
<dbReference type="InterPro" id="IPR000253">
    <property type="entry name" value="FHA_dom"/>
</dbReference>
<feature type="domain" description="FHA" evidence="2">
    <location>
        <begin position="813"/>
        <end position="869"/>
    </location>
</feature>
<dbReference type="Proteomes" id="UP001177140">
    <property type="component" value="Unassembled WGS sequence"/>
</dbReference>
<dbReference type="Gene3D" id="2.60.200.20">
    <property type="match status" value="1"/>
</dbReference>
<sequence length="917" mass="101093">MGALAPISPWIPEDDLLLKNSVEAGASLESLAKGAVRFSRRFTLHELQERWYSLLYDPVVSEYASTRMAEIQKSTSNLSSKSNKFGVSRGTEWVSGKRKEDSVCGLYYAMRKRICTEPCSSFDLTYLVAPSLHKCTGNGEVCQDEFRQLKEQQDDRCMIGDPIAEVFELQDSDFDVVRHAYPQIAHGDNVEGNICQNNHAFHYGHMDSFEGDLPVGMLDRDCLYGFSENVPPFSITEAVGNDMGHSFDQHSVHKDIPDVLGGSMSVFENNTDVQKIRCPGEMQVSAYDSITNNSQNVCSSFERNQVFNSSGLDCGPPFHQLGFSSPLPAMPEISMPTMQINENLGDKDKSAAPPPVGGNNHVRTGCQLKERESGDLLANSTALSEGDLADLSSMNFTHEDVLLFMDDDGKDMLDKSCLDGINSVLFSSPNDAHRNVTSDSSVKASGDLEGFTIANVARSFEFDVVDDLVSSSQMFCGSKINMSTTAAVNPNFPEYRNGVICCVLNTEDPDIPCNDDPSAPNQVLPSFVTSSMQQNHEGSSVPQSTMDLPTENQKSSEQGSHLVNEGQQTSGTVSSQKIGSQVFSGTVSSQKIESQVFPEVSPSQSVNDCAVLSETVDSDPRRPGNSGGDPSQCGSLLPSQNSSAAVELNGEYKQVEQGKHSEFENFLLGKQIHASDHLNNQPEVNIDDSKLKDDVPDTIEVHAESIAVEMEFHDHTLNPSVPVQEEQLSEMDDDIPYYSDVEAMILDMDLHPTSEDLHLSKEVTRYQYEDTKRTIIKLEQGVNSYMQRAVASQKAFAIFYGRHLKYYIKKPEVLLGRGTGDVSVDIDLGREGRANKISRRQAIIKMERDGSFYLKNLGKCSIIVNGTELPGGHRLKLSSSCLIEIRDMKFLLEVNQKFVAQYLAKNARKTQYPDGVP</sequence>
<dbReference type="PANTHER" id="PTHR13233">
    <property type="entry name" value="MICROSPHERULE PROTEIN 1"/>
    <property type="match status" value="1"/>
</dbReference>
<dbReference type="GO" id="GO:0044545">
    <property type="term" value="C:NSL complex"/>
    <property type="evidence" value="ECO:0007669"/>
    <property type="project" value="TreeGrafter"/>
</dbReference>